<keyword evidence="1" id="KW-0812">Transmembrane</keyword>
<comment type="caution">
    <text evidence="2">The sequence shown here is derived from an EMBL/GenBank/DDBJ whole genome shotgun (WGS) entry which is preliminary data.</text>
</comment>
<name>A0A3D8HDB5_9BACT</name>
<proteinExistence type="predicted"/>
<evidence type="ECO:0000313" key="3">
    <source>
        <dbReference type="Proteomes" id="UP000256321"/>
    </source>
</evidence>
<keyword evidence="1" id="KW-1133">Transmembrane helix</keyword>
<gene>
    <name evidence="2" type="ORF">DWU89_11860</name>
</gene>
<feature type="transmembrane region" description="Helical" evidence="1">
    <location>
        <begin position="6"/>
        <end position="25"/>
    </location>
</feature>
<dbReference type="AlphaFoldDB" id="A0A3D8HDB5"/>
<dbReference type="EMBL" id="QREV01000026">
    <property type="protein sequence ID" value="RDU48965.1"/>
    <property type="molecule type" value="Genomic_DNA"/>
</dbReference>
<evidence type="ECO:0000256" key="1">
    <source>
        <dbReference type="SAM" id="Phobius"/>
    </source>
</evidence>
<reference evidence="2 3" key="1">
    <citation type="submission" date="2018-07" db="EMBL/GenBank/DDBJ databases">
        <title>Parabacteroides acidifaciens nov. sp., isolated from human feces.</title>
        <authorList>
            <person name="Wang Y.J."/>
        </authorList>
    </citation>
    <scope>NUCLEOTIDE SEQUENCE [LARGE SCALE GENOMIC DNA]</scope>
    <source>
        <strain evidence="2 3">426-9</strain>
    </source>
</reference>
<keyword evidence="1" id="KW-0472">Membrane</keyword>
<dbReference type="Proteomes" id="UP000256321">
    <property type="component" value="Unassembled WGS sequence"/>
</dbReference>
<dbReference type="RefSeq" id="WP_115499852.1">
    <property type="nucleotide sequence ID" value="NZ_JACRTI010000026.1"/>
</dbReference>
<evidence type="ECO:0000313" key="2">
    <source>
        <dbReference type="EMBL" id="RDU48965.1"/>
    </source>
</evidence>
<organism evidence="2 3">
    <name type="scientific">Parabacteroides acidifaciens</name>
    <dbReference type="NCBI Taxonomy" id="2290935"/>
    <lineage>
        <taxon>Bacteria</taxon>
        <taxon>Pseudomonadati</taxon>
        <taxon>Bacteroidota</taxon>
        <taxon>Bacteroidia</taxon>
        <taxon>Bacteroidales</taxon>
        <taxon>Tannerellaceae</taxon>
        <taxon>Parabacteroides</taxon>
    </lineage>
</organism>
<sequence length="72" mass="8153">MLATLLITVIILVICVVLLSVKVLFKKGGRFPNTHIEGNAALREKGICCAKTQHRRDSMQKNLYDKIKEIEE</sequence>
<accession>A0A3D8HDB5</accession>
<protein>
    <submittedName>
        <fullName evidence="2">Uncharacterized protein</fullName>
    </submittedName>
</protein>